<evidence type="ECO:0000313" key="2">
    <source>
        <dbReference type="EMBL" id="CAD5221009.1"/>
    </source>
</evidence>
<dbReference type="EMBL" id="CAJFDH010000004">
    <property type="protein sequence ID" value="CAD5221009.1"/>
    <property type="molecule type" value="Genomic_DNA"/>
</dbReference>
<accession>A0A811L0C2</accession>
<evidence type="ECO:0008006" key="4">
    <source>
        <dbReference type="Google" id="ProtNLM"/>
    </source>
</evidence>
<keyword evidence="3" id="KW-1185">Reference proteome</keyword>
<evidence type="ECO:0000256" key="1">
    <source>
        <dbReference type="SAM" id="Phobius"/>
    </source>
</evidence>
<dbReference type="EMBL" id="CAJFCW020000004">
    <property type="protein sequence ID" value="CAG9114441.1"/>
    <property type="molecule type" value="Genomic_DNA"/>
</dbReference>
<proteinExistence type="predicted"/>
<dbReference type="PANTHER" id="PTHR46178:SF9">
    <property type="entry name" value="SEVEN TM RECEPTOR"/>
    <property type="match status" value="1"/>
</dbReference>
<dbReference type="Proteomes" id="UP000783686">
    <property type="component" value="Unassembled WGS sequence"/>
</dbReference>
<feature type="transmembrane region" description="Helical" evidence="1">
    <location>
        <begin position="180"/>
        <end position="205"/>
    </location>
</feature>
<feature type="transmembrane region" description="Helical" evidence="1">
    <location>
        <begin position="135"/>
        <end position="159"/>
    </location>
</feature>
<reference evidence="2" key="1">
    <citation type="submission" date="2020-09" db="EMBL/GenBank/DDBJ databases">
        <authorList>
            <person name="Kikuchi T."/>
        </authorList>
    </citation>
    <scope>NUCLEOTIDE SEQUENCE</scope>
    <source>
        <strain evidence="2">SH1</strain>
    </source>
</reference>
<keyword evidence="1" id="KW-0812">Transmembrane</keyword>
<feature type="transmembrane region" description="Helical" evidence="1">
    <location>
        <begin position="217"/>
        <end position="239"/>
    </location>
</feature>
<protein>
    <recommendedName>
        <fullName evidence="4">G_PROTEIN_RECEP_F1_2 domain-containing protein</fullName>
    </recommendedName>
</protein>
<dbReference type="Proteomes" id="UP000614601">
    <property type="component" value="Unassembled WGS sequence"/>
</dbReference>
<name>A0A811L0C2_9BILA</name>
<gene>
    <name evidence="2" type="ORF">BOKJ2_LOCUS9230</name>
</gene>
<feature type="transmembrane region" description="Helical" evidence="1">
    <location>
        <begin position="40"/>
        <end position="64"/>
    </location>
</feature>
<evidence type="ECO:0000313" key="3">
    <source>
        <dbReference type="Proteomes" id="UP000614601"/>
    </source>
</evidence>
<dbReference type="Pfam" id="PF10317">
    <property type="entry name" value="7TM_GPCR_Srd"/>
    <property type="match status" value="1"/>
</dbReference>
<organism evidence="2 3">
    <name type="scientific">Bursaphelenchus okinawaensis</name>
    <dbReference type="NCBI Taxonomy" id="465554"/>
    <lineage>
        <taxon>Eukaryota</taxon>
        <taxon>Metazoa</taxon>
        <taxon>Ecdysozoa</taxon>
        <taxon>Nematoda</taxon>
        <taxon>Chromadorea</taxon>
        <taxon>Rhabditida</taxon>
        <taxon>Tylenchina</taxon>
        <taxon>Tylenchomorpha</taxon>
        <taxon>Aphelenchoidea</taxon>
        <taxon>Aphelenchoididae</taxon>
        <taxon>Bursaphelenchus</taxon>
    </lineage>
</organism>
<keyword evidence="1" id="KW-1133">Transmembrane helix</keyword>
<feature type="transmembrane region" description="Helical" evidence="1">
    <location>
        <begin position="76"/>
        <end position="98"/>
    </location>
</feature>
<dbReference type="PANTHER" id="PTHR46178">
    <property type="entry name" value="SEVEN TM RECEPTOR"/>
    <property type="match status" value="1"/>
</dbReference>
<dbReference type="InterPro" id="IPR019421">
    <property type="entry name" value="7TM_GPCR_serpentine_rcpt_Srd"/>
</dbReference>
<dbReference type="AlphaFoldDB" id="A0A811L0C2"/>
<dbReference type="SUPFAM" id="SSF81321">
    <property type="entry name" value="Family A G protein-coupled receptor-like"/>
    <property type="match status" value="1"/>
</dbReference>
<keyword evidence="1" id="KW-0472">Membrane</keyword>
<comment type="caution">
    <text evidence="2">The sequence shown here is derived from an EMBL/GenBank/DDBJ whole genome shotgun (WGS) entry which is preliminary data.</text>
</comment>
<sequence>MFWLANVATDLSAKQDDGVFIMVVNGLGKHFGRLTQISLVAWYAGSLCLVMTLLPAQAYFRYYYLKNKRLISRTKGICVILTAIIVTIPWAASFRVAFDVSANVWPEHNYAENWFKQSPLPTFVIGNIESIYTKLYFISGMFSINLPFAMFIYLCKLTVNIIHKDQHHYSDRTKRLHQQINTFLICQATITFGIAIIPSTIIFIPLFCHINMGLAPYVGFMLLSWIPMFNPLMSMIVIAPYRRVLFGRFVERKSGTVLPTSSLATATKKSGNEA</sequence>